<protein>
    <submittedName>
        <fullName evidence="2">NusG domain II-containing protein</fullName>
    </submittedName>
</protein>
<dbReference type="InterPro" id="IPR038690">
    <property type="entry name" value="NusG_2_sf"/>
</dbReference>
<evidence type="ECO:0000256" key="1">
    <source>
        <dbReference type="SAM" id="Phobius"/>
    </source>
</evidence>
<keyword evidence="1" id="KW-0472">Membrane</keyword>
<proteinExistence type="predicted"/>
<organism evidence="2 3">
    <name type="scientific">Jutongia hominis</name>
    <dbReference type="NCBI Taxonomy" id="2763664"/>
    <lineage>
        <taxon>Bacteria</taxon>
        <taxon>Bacillati</taxon>
        <taxon>Bacillota</taxon>
        <taxon>Clostridia</taxon>
        <taxon>Lachnospirales</taxon>
        <taxon>Lachnospiraceae</taxon>
        <taxon>Jutongia</taxon>
    </lineage>
</organism>
<keyword evidence="1" id="KW-1133">Transmembrane helix</keyword>
<evidence type="ECO:0000313" key="2">
    <source>
        <dbReference type="EMBL" id="MBC8556574.1"/>
    </source>
</evidence>
<name>A0ABR7MRZ5_9FIRM</name>
<gene>
    <name evidence="2" type="ORF">H8700_02465</name>
</gene>
<dbReference type="RefSeq" id="WP_249302819.1">
    <property type="nucleotide sequence ID" value="NZ_JACRSW010000009.1"/>
</dbReference>
<evidence type="ECO:0000313" key="3">
    <source>
        <dbReference type="Proteomes" id="UP000637513"/>
    </source>
</evidence>
<feature type="transmembrane region" description="Helical" evidence="1">
    <location>
        <begin position="6"/>
        <end position="26"/>
    </location>
</feature>
<keyword evidence="3" id="KW-1185">Reference proteome</keyword>
<reference evidence="2 3" key="1">
    <citation type="submission" date="2020-08" db="EMBL/GenBank/DDBJ databases">
        <title>Genome public.</title>
        <authorList>
            <person name="Liu C."/>
            <person name="Sun Q."/>
        </authorList>
    </citation>
    <scope>NUCLEOTIDE SEQUENCE [LARGE SCALE GENOMIC DNA]</scope>
    <source>
        <strain evidence="2 3">BX3</strain>
    </source>
</reference>
<dbReference type="Proteomes" id="UP000637513">
    <property type="component" value="Unassembled WGS sequence"/>
</dbReference>
<dbReference type="EMBL" id="JACRSW010000009">
    <property type="protein sequence ID" value="MBC8556574.1"/>
    <property type="molecule type" value="Genomic_DNA"/>
</dbReference>
<accession>A0ABR7MRZ5</accession>
<dbReference type="Pfam" id="PF07009">
    <property type="entry name" value="NusG_II"/>
    <property type="match status" value="1"/>
</dbReference>
<comment type="caution">
    <text evidence="2">The sequence shown here is derived from an EMBL/GenBank/DDBJ whole genome shotgun (WGS) entry which is preliminary data.</text>
</comment>
<dbReference type="CDD" id="cd09911">
    <property type="entry name" value="Lin0431_like"/>
    <property type="match status" value="1"/>
</dbReference>
<keyword evidence="1" id="KW-0812">Transmembrane</keyword>
<dbReference type="Gene3D" id="2.60.320.10">
    <property type="entry name" value="N-utilization substance G protein NusG, insert domain"/>
    <property type="match status" value="1"/>
</dbReference>
<sequence>MKKNDLILIGSVLVAALLFFIGYRVIYHKDGSYVIVTVDGMQKASFPLSEDTTYTIKGANHGTNLLVIKNGSALIREANCPDNLCVKQKSIKKEGETLVCLPHKVIVSISSSDPSDHSELDGVAN</sequence>